<evidence type="ECO:0000256" key="1">
    <source>
        <dbReference type="SAM" id="MobiDB-lite"/>
    </source>
</evidence>
<organism evidence="3 4">
    <name type="scientific">Actinoplanes oblitus</name>
    <dbReference type="NCBI Taxonomy" id="3040509"/>
    <lineage>
        <taxon>Bacteria</taxon>
        <taxon>Bacillati</taxon>
        <taxon>Actinomycetota</taxon>
        <taxon>Actinomycetes</taxon>
        <taxon>Micromonosporales</taxon>
        <taxon>Micromonosporaceae</taxon>
        <taxon>Actinoplanes</taxon>
    </lineage>
</organism>
<dbReference type="RefSeq" id="WP_284918869.1">
    <property type="nucleotide sequence ID" value="NZ_CP126980.1"/>
</dbReference>
<feature type="compositionally biased region" description="Low complexity" evidence="1">
    <location>
        <begin position="908"/>
        <end position="917"/>
    </location>
</feature>
<feature type="compositionally biased region" description="Low complexity" evidence="1">
    <location>
        <begin position="625"/>
        <end position="656"/>
    </location>
</feature>
<feature type="compositionally biased region" description="Basic residues" evidence="1">
    <location>
        <begin position="1348"/>
        <end position="1358"/>
    </location>
</feature>
<feature type="compositionally biased region" description="Low complexity" evidence="1">
    <location>
        <begin position="1224"/>
        <end position="1258"/>
    </location>
</feature>
<feature type="region of interest" description="Disordered" evidence="1">
    <location>
        <begin position="589"/>
        <end position="1258"/>
    </location>
</feature>
<feature type="compositionally biased region" description="Basic and acidic residues" evidence="1">
    <location>
        <begin position="1082"/>
        <end position="1097"/>
    </location>
</feature>
<feature type="compositionally biased region" description="Basic and acidic residues" evidence="1">
    <location>
        <begin position="974"/>
        <end position="1014"/>
    </location>
</feature>
<evidence type="ECO:0000256" key="2">
    <source>
        <dbReference type="SAM" id="Phobius"/>
    </source>
</evidence>
<name>A0ABY8WNW0_9ACTN</name>
<keyword evidence="2" id="KW-0812">Transmembrane</keyword>
<dbReference type="Proteomes" id="UP001240150">
    <property type="component" value="Chromosome"/>
</dbReference>
<feature type="region of interest" description="Disordered" evidence="1">
    <location>
        <begin position="478"/>
        <end position="573"/>
    </location>
</feature>
<feature type="region of interest" description="Disordered" evidence="1">
    <location>
        <begin position="1273"/>
        <end position="1364"/>
    </location>
</feature>
<feature type="compositionally biased region" description="Pro residues" evidence="1">
    <location>
        <begin position="754"/>
        <end position="763"/>
    </location>
</feature>
<keyword evidence="2" id="KW-0472">Membrane</keyword>
<feature type="compositionally biased region" description="Polar residues" evidence="1">
    <location>
        <begin position="890"/>
        <end position="901"/>
    </location>
</feature>
<feature type="transmembrane region" description="Helical" evidence="2">
    <location>
        <begin position="23"/>
        <end position="46"/>
    </location>
</feature>
<feature type="compositionally biased region" description="Low complexity" evidence="1">
    <location>
        <begin position="843"/>
        <end position="874"/>
    </location>
</feature>
<feature type="compositionally biased region" description="Low complexity" evidence="1">
    <location>
        <begin position="543"/>
        <end position="552"/>
    </location>
</feature>
<gene>
    <name evidence="3" type="ORF">ACTOB_000994</name>
</gene>
<feature type="compositionally biased region" description="Polar residues" evidence="1">
    <location>
        <begin position="1173"/>
        <end position="1183"/>
    </location>
</feature>
<feature type="compositionally biased region" description="Low complexity" evidence="1">
    <location>
        <begin position="1273"/>
        <end position="1299"/>
    </location>
</feature>
<dbReference type="EMBL" id="CP126980">
    <property type="protein sequence ID" value="WIM97470.1"/>
    <property type="molecule type" value="Genomic_DNA"/>
</dbReference>
<feature type="compositionally biased region" description="Basic and acidic residues" evidence="1">
    <location>
        <begin position="695"/>
        <end position="715"/>
    </location>
</feature>
<sequence length="1364" mass="134921">MPRYGARSGPEKGELTMRLFRPVLGMLLLTIGLPALLAGGCLWAALRHRDAGGAFSAELQRLSVPGYAIVVPDVGRLLRDDASFARIGGTELRVTALTAEGPAFVGLAPAGAVEGYLRDVPHTDVRGVQVGTGELPISAARVDGDRRLPSAPGHQDFWTRTGGGALRWTPGELSGRYSLVIMNATGAQGLRLNGTVEVRPGWLDPTAWGLLSLGALLAMAGVITLAVPGRRREVVYIVEPSQVPDLMLAIGAPLPRLGLEGGARRALPGSGPSQPGLDAALSGFDPALAASDAALAGSGAALAGSGGALAGSGGALAGSGAALAGSGAALAGSGAALAGSGAALAGFGAGSAGSDAALAGFDQDSIRALGGRGGLFGFGHGGGRGLGQGGAHRPRTLADAQPVRPPALPQFAWPPKHPGGPGGDSLPLSSGTPTAPAKPTAEPAPAPATVAGVPSGVAGAGAAPGVAHTGILPGGTTPVVPGALPIPSPAGAGQSAPEHQPASPGASHAGAVADPGTAGADTIVGSGTGAAAPVPGRPLSLLGTTPAGADLPGAPPRPDRPGRRRLPAPTDLPEFHATAVGAWVAQTAPERARQTEAQAAAALAEAARNRTTKPTGDPASAVREQASAMSAQPAAPDPTGSSATSDSASSPVATDSARPSAARDSVSSPVATDSASSAVATDATGSSEETASVGKPERDSGESRQRDQKKGDGNRKGGIWPAPAPRRVALLTGPGATDWSATGLTRMGSRPSPKSTPPSPANPVPSGNAEAVSPSTANPVPSGNAEAVSPGAANSVPSGDANAVSPGVATMGEKATAAGPAVSESKPAGPAPQPGPKQPVPSTSAAHGAARVAAAAGAAKVAAAQGIATTALAEAGEKPSPQAPGRQRVGESTATASTSIENPAPAVEPEAGPSTEPAAEESAPDAPTQPNENRPSTAAQPTEGGLAAGLETEATGSEPVDDAATTSDEAASTEPRETEATTDQQLKDEHVADEVGTGKEADDSAPETETRGEPKPPIVPFPTRQPTASPHPVPTARAAESDVPAKSAGIAEPAGIAGPDKVAEPAGIADSDKVAGPVAVEPRADDEAKRASIHEAEAGQPVKAAAMAGPTRALMPKQAGERKVDEQKADERKADERKADERKADEQKAEEQKAEEQKADERPSMHAMEAGTAEQTSKPQTKTAAKRAAESNRPLSRAQDRLTGAARQGGTTAGRKVPAAWLKAAETVAARAATQTGSTPPSAEATAPADATTAAGQGGSVVATAGEAVTVADEASTAASKTAAGKAAADEATVNAEEAPAARKPRPRTKTTRTAAEKKADSAEAEKAARTPSYREEAAELLAAATERKRRRPTPRSRPKTEES</sequence>
<feature type="compositionally biased region" description="Low complexity" evidence="1">
    <location>
        <begin position="424"/>
        <end position="450"/>
    </location>
</feature>
<feature type="compositionally biased region" description="Low complexity" evidence="1">
    <location>
        <begin position="1201"/>
        <end position="1215"/>
    </location>
</feature>
<keyword evidence="4" id="KW-1185">Reference proteome</keyword>
<protein>
    <submittedName>
        <fullName evidence="3">Uncharacterized protein</fullName>
    </submittedName>
</protein>
<keyword evidence="2" id="KW-1133">Transmembrane helix</keyword>
<feature type="compositionally biased region" description="Low complexity" evidence="1">
    <location>
        <begin position="1048"/>
        <end position="1059"/>
    </location>
</feature>
<feature type="compositionally biased region" description="Polar residues" evidence="1">
    <location>
        <begin position="929"/>
        <end position="940"/>
    </location>
</feature>
<feature type="compositionally biased region" description="Low complexity" evidence="1">
    <location>
        <begin position="664"/>
        <end position="687"/>
    </location>
</feature>
<feature type="compositionally biased region" description="Low complexity" evidence="1">
    <location>
        <begin position="595"/>
        <end position="606"/>
    </location>
</feature>
<feature type="compositionally biased region" description="Basic and acidic residues" evidence="1">
    <location>
        <begin position="1119"/>
        <end position="1164"/>
    </location>
</feature>
<reference evidence="3 4" key="1">
    <citation type="submission" date="2023-06" db="EMBL/GenBank/DDBJ databases">
        <authorList>
            <person name="Yushchuk O."/>
            <person name="Binda E."/>
            <person name="Ruckert-Reed C."/>
            <person name="Fedorenko V."/>
            <person name="Kalinowski J."/>
            <person name="Marinelli F."/>
        </authorList>
    </citation>
    <scope>NUCLEOTIDE SEQUENCE [LARGE SCALE GENOMIC DNA]</scope>
    <source>
        <strain evidence="3 4">NRRL 3884</strain>
    </source>
</reference>
<feature type="region of interest" description="Disordered" evidence="1">
    <location>
        <begin position="385"/>
        <end position="450"/>
    </location>
</feature>
<evidence type="ECO:0000313" key="4">
    <source>
        <dbReference type="Proteomes" id="UP001240150"/>
    </source>
</evidence>
<feature type="compositionally biased region" description="Basic and acidic residues" evidence="1">
    <location>
        <begin position="1315"/>
        <end position="1338"/>
    </location>
</feature>
<accession>A0ABY8WNW0</accession>
<feature type="compositionally biased region" description="Low complexity" evidence="1">
    <location>
        <begin position="962"/>
        <end position="973"/>
    </location>
</feature>
<feature type="compositionally biased region" description="Pro residues" evidence="1">
    <location>
        <begin position="829"/>
        <end position="839"/>
    </location>
</feature>
<proteinExistence type="predicted"/>
<evidence type="ECO:0000313" key="3">
    <source>
        <dbReference type="EMBL" id="WIM97470.1"/>
    </source>
</evidence>